<evidence type="ECO:0000256" key="5">
    <source>
        <dbReference type="ARBA" id="ARBA00023180"/>
    </source>
</evidence>
<evidence type="ECO:0000256" key="2">
    <source>
        <dbReference type="ARBA" id="ARBA00022676"/>
    </source>
</evidence>
<dbReference type="GO" id="GO:0016757">
    <property type="term" value="F:glycosyltransferase activity"/>
    <property type="evidence" value="ECO:0007669"/>
    <property type="project" value="UniProtKB-KW"/>
</dbReference>
<dbReference type="PANTHER" id="PTHR31042">
    <property type="entry name" value="CORE-2/I-BRANCHING BETA-1,6-N-ACETYLGLUCOSAMINYLTRANSFERASE FAMILY PROTEIN-RELATED"/>
    <property type="match status" value="1"/>
</dbReference>
<dbReference type="AlphaFoldDB" id="A0A8T0ICF7"/>
<evidence type="ECO:0000256" key="6">
    <source>
        <dbReference type="SAM" id="Phobius"/>
    </source>
</evidence>
<reference evidence="7" key="1">
    <citation type="submission" date="2020-06" db="EMBL/GenBank/DDBJ databases">
        <title>WGS assembly of Ceratodon purpureus strain R40.</title>
        <authorList>
            <person name="Carey S.B."/>
            <person name="Jenkins J."/>
            <person name="Shu S."/>
            <person name="Lovell J.T."/>
            <person name="Sreedasyam A."/>
            <person name="Maumus F."/>
            <person name="Tiley G.P."/>
            <person name="Fernandez-Pozo N."/>
            <person name="Barry K."/>
            <person name="Chen C."/>
            <person name="Wang M."/>
            <person name="Lipzen A."/>
            <person name="Daum C."/>
            <person name="Saski C.A."/>
            <person name="Payton A.C."/>
            <person name="Mcbreen J.C."/>
            <person name="Conrad R.E."/>
            <person name="Kollar L.M."/>
            <person name="Olsson S."/>
            <person name="Huttunen S."/>
            <person name="Landis J.B."/>
            <person name="Wickett N.J."/>
            <person name="Johnson M.G."/>
            <person name="Rensing S.A."/>
            <person name="Grimwood J."/>
            <person name="Schmutz J."/>
            <person name="Mcdaniel S.F."/>
        </authorList>
    </citation>
    <scope>NUCLEOTIDE SEQUENCE</scope>
    <source>
        <strain evidence="7">R40</strain>
    </source>
</reference>
<sequence>MKSLSGIGSVSFSSTISSPRKTLTFLKSQMDVWLMRIGIVVFLLVSVVLFKLLLDSQPSFLPTSLRLGLGTSTQTVGTNYPVVCTQGCCNPGESNSSNDSIRLPPAIFPNSYLPCKDYVKPGSSTYDLGNISKYFYTSVEDSELLHAAQNAATQPLPTGKPKIAFLFITRQKVPLEQMWERFFAEADEESYSIYTHQSLGVKEFPNSSVFHNTSIPSKEVRRFSISLVDVVRRLLSFALLDTARANMWFVLVSDACIPVRSFPYVYNYYMNSTTSFVEAFSVWEKFRRWQTEPLFRSEDVRKGELWMSMHRRHAGMVVGDVTFYRKFKSDCFQRSELKSYCVLDEMYTQTFLSIRDPQGIANRSVTYTDWHYRHMGSPRLHTAERIVPSLFEKIQNRTENLDGNYWDTSDDVNHTRWRDCVYNGQPHSPCFLFARKFSSDNETDVQALLQMPKSVLGY</sequence>
<keyword evidence="3" id="KW-0808">Transferase</keyword>
<keyword evidence="8" id="KW-1185">Reference proteome</keyword>
<comment type="caution">
    <text evidence="7">The sequence shown here is derived from an EMBL/GenBank/DDBJ whole genome shotgun (WGS) entry which is preliminary data.</text>
</comment>
<name>A0A8T0ICF7_CERPU</name>
<accession>A0A8T0ICF7</accession>
<dbReference type="GO" id="GO:0016020">
    <property type="term" value="C:membrane"/>
    <property type="evidence" value="ECO:0007669"/>
    <property type="project" value="UniProtKB-SubCell"/>
</dbReference>
<dbReference type="Pfam" id="PF02485">
    <property type="entry name" value="Branch"/>
    <property type="match status" value="1"/>
</dbReference>
<evidence type="ECO:0000313" key="7">
    <source>
        <dbReference type="EMBL" id="KAG0581082.1"/>
    </source>
</evidence>
<dbReference type="InterPro" id="IPR044174">
    <property type="entry name" value="BC10-like"/>
</dbReference>
<dbReference type="InterPro" id="IPR003406">
    <property type="entry name" value="Glyco_trans_14"/>
</dbReference>
<gene>
    <name evidence="7" type="ORF">KC19_4G223400</name>
</gene>
<keyword evidence="5" id="KW-0325">Glycoprotein</keyword>
<dbReference type="PANTHER" id="PTHR31042:SF137">
    <property type="entry name" value="GLYCOSYL TRANSFERASE, FAMILY 14"/>
    <property type="match status" value="1"/>
</dbReference>
<keyword evidence="2" id="KW-0328">Glycosyltransferase</keyword>
<evidence type="ECO:0000256" key="4">
    <source>
        <dbReference type="ARBA" id="ARBA00023136"/>
    </source>
</evidence>
<feature type="transmembrane region" description="Helical" evidence="6">
    <location>
        <begin position="33"/>
        <end position="54"/>
    </location>
</feature>
<evidence type="ECO:0000256" key="1">
    <source>
        <dbReference type="ARBA" id="ARBA00004606"/>
    </source>
</evidence>
<keyword evidence="6" id="KW-1133">Transmembrane helix</keyword>
<protein>
    <submittedName>
        <fullName evidence="7">Uncharacterized protein</fullName>
    </submittedName>
</protein>
<keyword evidence="6" id="KW-0812">Transmembrane</keyword>
<dbReference type="EMBL" id="CM026424">
    <property type="protein sequence ID" value="KAG0581082.1"/>
    <property type="molecule type" value="Genomic_DNA"/>
</dbReference>
<dbReference type="Proteomes" id="UP000822688">
    <property type="component" value="Chromosome 4"/>
</dbReference>
<evidence type="ECO:0000256" key="3">
    <source>
        <dbReference type="ARBA" id="ARBA00022679"/>
    </source>
</evidence>
<organism evidence="7 8">
    <name type="scientific">Ceratodon purpureus</name>
    <name type="common">Fire moss</name>
    <name type="synonym">Dicranum purpureum</name>
    <dbReference type="NCBI Taxonomy" id="3225"/>
    <lineage>
        <taxon>Eukaryota</taxon>
        <taxon>Viridiplantae</taxon>
        <taxon>Streptophyta</taxon>
        <taxon>Embryophyta</taxon>
        <taxon>Bryophyta</taxon>
        <taxon>Bryophytina</taxon>
        <taxon>Bryopsida</taxon>
        <taxon>Dicranidae</taxon>
        <taxon>Pseudoditrichales</taxon>
        <taxon>Ditrichaceae</taxon>
        <taxon>Ceratodon</taxon>
    </lineage>
</organism>
<keyword evidence="4 6" id="KW-0472">Membrane</keyword>
<proteinExistence type="predicted"/>
<comment type="subcellular location">
    <subcellularLocation>
        <location evidence="1">Membrane</location>
        <topology evidence="1">Single-pass type II membrane protein</topology>
    </subcellularLocation>
</comment>
<evidence type="ECO:0000313" key="8">
    <source>
        <dbReference type="Proteomes" id="UP000822688"/>
    </source>
</evidence>